<comment type="caution">
    <text evidence="5">The sequence shown here is derived from an EMBL/GenBank/DDBJ whole genome shotgun (WGS) entry which is preliminary data.</text>
</comment>
<dbReference type="InterPro" id="IPR018062">
    <property type="entry name" value="HTH_AraC-typ_CS"/>
</dbReference>
<dbReference type="RefSeq" id="WP_183413456.1">
    <property type="nucleotide sequence ID" value="NZ_JACHYB010000001.1"/>
</dbReference>
<name>A0A7W5H1L7_9PORP</name>
<sequence length="294" mass="33881">MFNNTILQELTPLSEKDCFYIVDRTKSTFTFPLHKHADCEINYVENARGTRRIVGDSLEVIGDYDLVLITGKELEHTWENYQCSSNEIHEITIQFSPELFSQGLLNKNQFKSIKKMLELAEKGLVFPLNTILVVRPLLTSLAHEKQGFYAVISFFTLLYELSLSNDVRTLSSTTFARSTITNESRRVQKVHDYLTSHFAEEIRLAQLAESVNMTEASFSRFFKQRTGKSVTDYLLDIRIGNAIRLLVDSSQTIGEICFSSGFNNLSNFNRIFRKRKGCSPKEFRDNYHKKKVIV</sequence>
<keyword evidence="3" id="KW-0804">Transcription</keyword>
<dbReference type="Proteomes" id="UP000544222">
    <property type="component" value="Unassembled WGS sequence"/>
</dbReference>
<evidence type="ECO:0000313" key="5">
    <source>
        <dbReference type="EMBL" id="MBB3187728.1"/>
    </source>
</evidence>
<evidence type="ECO:0000259" key="4">
    <source>
        <dbReference type="PROSITE" id="PS01124"/>
    </source>
</evidence>
<dbReference type="GO" id="GO:0043565">
    <property type="term" value="F:sequence-specific DNA binding"/>
    <property type="evidence" value="ECO:0007669"/>
    <property type="project" value="InterPro"/>
</dbReference>
<keyword evidence="2 5" id="KW-0238">DNA-binding</keyword>
<keyword evidence="6" id="KW-1185">Reference proteome</keyword>
<dbReference type="SMART" id="SM00342">
    <property type="entry name" value="HTH_ARAC"/>
    <property type="match status" value="1"/>
</dbReference>
<dbReference type="PANTHER" id="PTHR43280">
    <property type="entry name" value="ARAC-FAMILY TRANSCRIPTIONAL REGULATOR"/>
    <property type="match status" value="1"/>
</dbReference>
<reference evidence="5 6" key="1">
    <citation type="submission" date="2020-08" db="EMBL/GenBank/DDBJ databases">
        <title>Genomic Encyclopedia of Type Strains, Phase IV (KMG-IV): sequencing the most valuable type-strain genomes for metagenomic binning, comparative biology and taxonomic classification.</title>
        <authorList>
            <person name="Goeker M."/>
        </authorList>
    </citation>
    <scope>NUCLEOTIDE SEQUENCE [LARGE SCALE GENOMIC DNA]</scope>
    <source>
        <strain evidence="5 6">DSM 27471</strain>
    </source>
</reference>
<gene>
    <name evidence="5" type="ORF">FHX64_001891</name>
</gene>
<dbReference type="AlphaFoldDB" id="A0A7W5H1L7"/>
<dbReference type="SUPFAM" id="SSF46689">
    <property type="entry name" value="Homeodomain-like"/>
    <property type="match status" value="2"/>
</dbReference>
<dbReference type="Gene3D" id="1.10.10.60">
    <property type="entry name" value="Homeodomain-like"/>
    <property type="match status" value="2"/>
</dbReference>
<dbReference type="GO" id="GO:0003700">
    <property type="term" value="F:DNA-binding transcription factor activity"/>
    <property type="evidence" value="ECO:0007669"/>
    <property type="project" value="InterPro"/>
</dbReference>
<dbReference type="PANTHER" id="PTHR43280:SF27">
    <property type="entry name" value="TRANSCRIPTIONAL REGULATOR MTLR"/>
    <property type="match status" value="1"/>
</dbReference>
<dbReference type="Pfam" id="PF12833">
    <property type="entry name" value="HTH_18"/>
    <property type="match status" value="1"/>
</dbReference>
<proteinExistence type="predicted"/>
<organism evidence="5 6">
    <name type="scientific">Microbacter margulisiae</name>
    <dbReference type="NCBI Taxonomy" id="1350067"/>
    <lineage>
        <taxon>Bacteria</taxon>
        <taxon>Pseudomonadati</taxon>
        <taxon>Bacteroidota</taxon>
        <taxon>Bacteroidia</taxon>
        <taxon>Bacteroidales</taxon>
        <taxon>Porphyromonadaceae</taxon>
        <taxon>Microbacter</taxon>
    </lineage>
</organism>
<keyword evidence="1" id="KW-0805">Transcription regulation</keyword>
<evidence type="ECO:0000256" key="1">
    <source>
        <dbReference type="ARBA" id="ARBA00023015"/>
    </source>
</evidence>
<dbReference type="PROSITE" id="PS00041">
    <property type="entry name" value="HTH_ARAC_FAMILY_1"/>
    <property type="match status" value="1"/>
</dbReference>
<evidence type="ECO:0000256" key="3">
    <source>
        <dbReference type="ARBA" id="ARBA00023163"/>
    </source>
</evidence>
<protein>
    <submittedName>
        <fullName evidence="5">AraC-like DNA-binding protein</fullName>
    </submittedName>
</protein>
<dbReference type="PROSITE" id="PS01124">
    <property type="entry name" value="HTH_ARAC_FAMILY_2"/>
    <property type="match status" value="1"/>
</dbReference>
<dbReference type="InterPro" id="IPR018060">
    <property type="entry name" value="HTH_AraC"/>
</dbReference>
<dbReference type="EMBL" id="JACHYB010000001">
    <property type="protein sequence ID" value="MBB3187728.1"/>
    <property type="molecule type" value="Genomic_DNA"/>
</dbReference>
<evidence type="ECO:0000256" key="2">
    <source>
        <dbReference type="ARBA" id="ARBA00023125"/>
    </source>
</evidence>
<dbReference type="PRINTS" id="PR00032">
    <property type="entry name" value="HTHARAC"/>
</dbReference>
<accession>A0A7W5H1L7</accession>
<feature type="domain" description="HTH araC/xylS-type" evidence="4">
    <location>
        <begin position="188"/>
        <end position="286"/>
    </location>
</feature>
<evidence type="ECO:0000313" key="6">
    <source>
        <dbReference type="Proteomes" id="UP000544222"/>
    </source>
</evidence>
<dbReference type="InterPro" id="IPR020449">
    <property type="entry name" value="Tscrpt_reg_AraC-type_HTH"/>
</dbReference>
<dbReference type="InterPro" id="IPR009057">
    <property type="entry name" value="Homeodomain-like_sf"/>
</dbReference>